<dbReference type="GO" id="GO:0003774">
    <property type="term" value="F:cytoskeletal motor activity"/>
    <property type="evidence" value="ECO:0007669"/>
    <property type="project" value="InterPro"/>
</dbReference>
<dbReference type="Gene3D" id="6.20.240.20">
    <property type="match status" value="1"/>
</dbReference>
<feature type="domain" description="Myosin motor" evidence="4">
    <location>
        <begin position="1"/>
        <end position="104"/>
    </location>
</feature>
<dbReference type="AlphaFoldDB" id="A0A9Q1ATW6"/>
<dbReference type="GO" id="GO:0005524">
    <property type="term" value="F:ATP binding"/>
    <property type="evidence" value="ECO:0007669"/>
    <property type="project" value="InterPro"/>
</dbReference>
<dbReference type="Gene3D" id="4.10.270.10">
    <property type="entry name" value="Myosin, subunit A"/>
    <property type="match status" value="1"/>
</dbReference>
<keyword evidence="1" id="KW-0518">Myosin</keyword>
<feature type="coiled-coil region" evidence="2">
    <location>
        <begin position="722"/>
        <end position="763"/>
    </location>
</feature>
<sequence>MPGVSWDIPALRAQLSGGQILDALRLYRIGYADSMALTQFRRRFQILAQPVMKKYTSAYETTDEDKALEELFQALNLEKKSVAVGHTQIFLKAGVLSRLEKQREKLMWPKLVSLQAACRGFLSRQRYKRRKVQQLAARCIQRNLSVFQKVKTWPWWRLLCAIRPLLTVGVAEGQLRAKEQEIAMLWKKLENSELSRQELRQSTELLETKVLDLTMELSDERLKGDMASQVLEGERAERLRGAKEIKELQLRDAQKACEGARRSVQQLARKCKQLTGDLEDTRVLMESQQSRNHELEKKQKKFDLQLAQALGESAFERSLREKVAQENTGLQFQLGKLQRTLEQKGSENASLSQRVEVLSARLQELSCSNSPEAQAVAALQKKLWDLEAVAAEQRQELSTQARTMEQLEQLHTRLELEQEQMKQRHQKELEDKEEELEDLRQSCQKRLRQLEAQWERACEEKQATLREKKDLEGLIATLCEQIGHRDFDVEKRLRRDLKRTRALLADVQLLLEASGPDVSPSGAQEDLEKLRGQLEERAAQGAEAQRTQKALALEVETLHAQLEALSRNKDLVEEQLYQLQHEKADLLRHVEEDQEDLNELMAKHKALIAQSATDIAQIRELQTQAEALQKEKHILQEKLQVAQARVTYLEQGMVERSIVSRQEALICDLENKMGFQSVQIKRFEMLVLRLRDNMLKMGEDLEKAKAGEARERENACYYQMRMEEMKADLRELAERELEAHRRRVELEKQVDELSAVRQTLQADLETSIRRIADLQVALEEVQSSDESDSESVHTARESLGSRLETESQLSLGSTVSLNLEPEGSIASWPSSASGWSSLSGPSVAGSLSRLAATSSSTPGLRGSTEPAVGRLPVSLSGAKRKEYGRKAGESDLAPLESLPLGARRREGGGSPPAVGTPSPTLARRSPERKLPCPSPPSVAKRTPPLAEDQPPRSSSALSEYVEELRRKRSREGEPGALALGEASPVAHLPNGRGLRPEKVLSPGEWPRPAHPTGRASRQKCGNLRLGSHLQPSECRFRQRGPAGPLAGPEAGAPIWLLRLPGPG</sequence>
<dbReference type="PANTHER" id="PTHR45615:SF8">
    <property type="entry name" value="UNCONVENTIONAL MYOSIN-XVIIIB"/>
    <property type="match status" value="1"/>
</dbReference>
<feature type="region of interest" description="Disordered" evidence="3">
    <location>
        <begin position="781"/>
        <end position="807"/>
    </location>
</feature>
<feature type="compositionally biased region" description="Basic and acidic residues" evidence="3">
    <location>
        <begin position="879"/>
        <end position="889"/>
    </location>
</feature>
<keyword evidence="2" id="KW-0175">Coiled coil</keyword>
<dbReference type="InterPro" id="IPR027417">
    <property type="entry name" value="P-loop_NTPase"/>
</dbReference>
<dbReference type="Pfam" id="PF00063">
    <property type="entry name" value="Myosin_head"/>
    <property type="match status" value="1"/>
</dbReference>
<dbReference type="GO" id="GO:0032982">
    <property type="term" value="C:myosin filament"/>
    <property type="evidence" value="ECO:0007669"/>
    <property type="project" value="TreeGrafter"/>
</dbReference>
<dbReference type="EMBL" id="JAPFRF010000016">
    <property type="protein sequence ID" value="KAJ7309889.1"/>
    <property type="molecule type" value="Genomic_DNA"/>
</dbReference>
<dbReference type="GO" id="GO:0016461">
    <property type="term" value="C:unconventional myosin complex"/>
    <property type="evidence" value="ECO:0007669"/>
    <property type="project" value="TreeGrafter"/>
</dbReference>
<evidence type="ECO:0000256" key="1">
    <source>
        <dbReference type="PROSITE-ProRule" id="PRU00782"/>
    </source>
</evidence>
<reference evidence="5" key="1">
    <citation type="journal article" date="2023" name="DNA Res.">
        <title>Chromosome-level genome assembly of Phrynocephalus forsythii using third-generation DNA sequencing and Hi-C analysis.</title>
        <authorList>
            <person name="Qi Y."/>
            <person name="Zhao W."/>
            <person name="Zhao Y."/>
            <person name="Niu C."/>
            <person name="Cao S."/>
            <person name="Zhang Y."/>
        </authorList>
    </citation>
    <scope>NUCLEOTIDE SEQUENCE</scope>
    <source>
        <tissue evidence="5">Muscle</tissue>
    </source>
</reference>
<dbReference type="PROSITE" id="PS51456">
    <property type="entry name" value="MYOSIN_MOTOR"/>
    <property type="match status" value="1"/>
</dbReference>
<dbReference type="SUPFAM" id="SSF52540">
    <property type="entry name" value="P-loop containing nucleoside triphosphate hydrolases"/>
    <property type="match status" value="1"/>
</dbReference>
<dbReference type="InterPro" id="IPR001609">
    <property type="entry name" value="Myosin_head_motor_dom-like"/>
</dbReference>
<comment type="caution">
    <text evidence="5">The sequence shown here is derived from an EMBL/GenBank/DDBJ whole genome shotgun (WGS) entry which is preliminary data.</text>
</comment>
<feature type="compositionally biased region" description="Low complexity" evidence="3">
    <location>
        <begin position="1040"/>
        <end position="1053"/>
    </location>
</feature>
<comment type="caution">
    <text evidence="1">Lacks conserved residue(s) required for the propagation of feature annotation.</text>
</comment>
<dbReference type="GO" id="GO:0031032">
    <property type="term" value="P:actomyosin structure organization"/>
    <property type="evidence" value="ECO:0007669"/>
    <property type="project" value="TreeGrafter"/>
</dbReference>
<keyword evidence="1" id="KW-0505">Motor protein</keyword>
<evidence type="ECO:0000259" key="4">
    <source>
        <dbReference type="PROSITE" id="PS51456"/>
    </source>
</evidence>
<evidence type="ECO:0000256" key="3">
    <source>
        <dbReference type="SAM" id="MobiDB-lite"/>
    </source>
</evidence>
<evidence type="ECO:0000313" key="5">
    <source>
        <dbReference type="EMBL" id="KAJ7309889.1"/>
    </source>
</evidence>
<dbReference type="GO" id="GO:0005737">
    <property type="term" value="C:cytoplasm"/>
    <property type="evidence" value="ECO:0007669"/>
    <property type="project" value="TreeGrafter"/>
</dbReference>
<evidence type="ECO:0000313" key="6">
    <source>
        <dbReference type="Proteomes" id="UP001142489"/>
    </source>
</evidence>
<dbReference type="Proteomes" id="UP001142489">
    <property type="component" value="Unassembled WGS sequence"/>
</dbReference>
<feature type="coiled-coil region" evidence="2">
    <location>
        <begin position="548"/>
        <end position="645"/>
    </location>
</feature>
<feature type="coiled-coil region" evidence="2">
    <location>
        <begin position="236"/>
        <end position="298"/>
    </location>
</feature>
<comment type="similarity">
    <text evidence="1">Belongs to the TRAFAC class myosin-kinesin ATPase superfamily. Myosin family.</text>
</comment>
<name>A0A9Q1ATW6_9SAUR</name>
<feature type="coiled-coil region" evidence="2">
    <location>
        <begin position="376"/>
        <end position="467"/>
    </location>
</feature>
<feature type="compositionally biased region" description="Basic and acidic residues" evidence="3">
    <location>
        <begin position="962"/>
        <end position="973"/>
    </location>
</feature>
<dbReference type="OrthoDB" id="2505895at2759"/>
<proteinExistence type="inferred from homology"/>
<dbReference type="PROSITE" id="PS50096">
    <property type="entry name" value="IQ"/>
    <property type="match status" value="1"/>
</dbReference>
<keyword evidence="1" id="KW-0009">Actin-binding</keyword>
<gene>
    <name evidence="5" type="ORF">JRQ81_007965</name>
</gene>
<evidence type="ECO:0000256" key="2">
    <source>
        <dbReference type="SAM" id="Coils"/>
    </source>
</evidence>
<accession>A0A9Q1ATW6</accession>
<keyword evidence="6" id="KW-1185">Reference proteome</keyword>
<dbReference type="PANTHER" id="PTHR45615">
    <property type="entry name" value="MYOSIN HEAVY CHAIN, NON-MUSCLE"/>
    <property type="match status" value="1"/>
</dbReference>
<protein>
    <recommendedName>
        <fullName evidence="4">Myosin motor domain-containing protein</fullName>
    </recommendedName>
</protein>
<feature type="region of interest" description="Disordered" evidence="3">
    <location>
        <begin position="849"/>
        <end position="1063"/>
    </location>
</feature>
<dbReference type="GO" id="GO:0016460">
    <property type="term" value="C:myosin II complex"/>
    <property type="evidence" value="ECO:0007669"/>
    <property type="project" value="TreeGrafter"/>
</dbReference>
<organism evidence="5 6">
    <name type="scientific">Phrynocephalus forsythii</name>
    <dbReference type="NCBI Taxonomy" id="171643"/>
    <lineage>
        <taxon>Eukaryota</taxon>
        <taxon>Metazoa</taxon>
        <taxon>Chordata</taxon>
        <taxon>Craniata</taxon>
        <taxon>Vertebrata</taxon>
        <taxon>Euteleostomi</taxon>
        <taxon>Lepidosauria</taxon>
        <taxon>Squamata</taxon>
        <taxon>Bifurcata</taxon>
        <taxon>Unidentata</taxon>
        <taxon>Episquamata</taxon>
        <taxon>Toxicofera</taxon>
        <taxon>Iguania</taxon>
        <taxon>Acrodonta</taxon>
        <taxon>Agamidae</taxon>
        <taxon>Agaminae</taxon>
        <taxon>Phrynocephalus</taxon>
    </lineage>
</organism>
<dbReference type="GO" id="GO:0051015">
    <property type="term" value="F:actin filament binding"/>
    <property type="evidence" value="ECO:0007669"/>
    <property type="project" value="TreeGrafter"/>
</dbReference>